<evidence type="ECO:0000256" key="2">
    <source>
        <dbReference type="ARBA" id="ARBA00004496"/>
    </source>
</evidence>
<evidence type="ECO:0000256" key="6">
    <source>
        <dbReference type="SAM" id="MobiDB-lite"/>
    </source>
</evidence>
<dbReference type="NCBIfam" id="NF012200">
    <property type="entry name" value="choice_anch_D"/>
    <property type="match status" value="1"/>
</dbReference>
<dbReference type="OrthoDB" id="431629at2759"/>
<keyword evidence="4" id="KW-0969">Cilium</keyword>
<feature type="domain" description="Ig-like" evidence="7">
    <location>
        <begin position="3138"/>
        <end position="3279"/>
    </location>
</feature>
<keyword evidence="5" id="KW-0966">Cell projection</keyword>
<dbReference type="Pfam" id="PF15780">
    <property type="entry name" value="ASH"/>
    <property type="match status" value="1"/>
</dbReference>
<dbReference type="PANTHER" id="PTHR23053:SF0">
    <property type="entry name" value="HYDROCEPHALUS-INDUCING PROTEIN HOMOLOG"/>
    <property type="match status" value="1"/>
</dbReference>
<feature type="compositionally biased region" description="Low complexity" evidence="6">
    <location>
        <begin position="1773"/>
        <end position="1782"/>
    </location>
</feature>
<feature type="region of interest" description="Disordered" evidence="6">
    <location>
        <begin position="1506"/>
        <end position="1561"/>
    </location>
</feature>
<keyword evidence="9" id="KW-1185">Reference proteome</keyword>
<dbReference type="PANTHER" id="PTHR23053">
    <property type="entry name" value="DLEC1 DELETED IN LUNG AND ESOPHAGEAL CANCER 1"/>
    <property type="match status" value="1"/>
</dbReference>
<dbReference type="GO" id="GO:0003341">
    <property type="term" value="P:cilium movement"/>
    <property type="evidence" value="ECO:0007669"/>
    <property type="project" value="TreeGrafter"/>
</dbReference>
<dbReference type="GeneID" id="25376307"/>
<evidence type="ECO:0000256" key="5">
    <source>
        <dbReference type="ARBA" id="ARBA00023273"/>
    </source>
</evidence>
<dbReference type="InterPro" id="IPR033305">
    <property type="entry name" value="Hydin-like"/>
</dbReference>
<protein>
    <submittedName>
        <fullName evidence="8">PREDICTED: similar to hydrocephalus inducing putati, related</fullName>
    </submittedName>
</protein>
<organism evidence="8 9">
    <name type="scientific">Eimeria mitis</name>
    <dbReference type="NCBI Taxonomy" id="44415"/>
    <lineage>
        <taxon>Eukaryota</taxon>
        <taxon>Sar</taxon>
        <taxon>Alveolata</taxon>
        <taxon>Apicomplexa</taxon>
        <taxon>Conoidasida</taxon>
        <taxon>Coccidia</taxon>
        <taxon>Eucoccidiorida</taxon>
        <taxon>Eimeriorina</taxon>
        <taxon>Eimeriidae</taxon>
        <taxon>Eimeria</taxon>
    </lineage>
</organism>
<dbReference type="RefSeq" id="XP_013350718.1">
    <property type="nucleotide sequence ID" value="XM_013495264.1"/>
</dbReference>
<gene>
    <name evidence="8" type="ORF">EMH_0013470</name>
</gene>
<dbReference type="VEuPathDB" id="ToxoDB:EMH_0013470"/>
<reference evidence="8" key="1">
    <citation type="submission" date="2013-10" db="EMBL/GenBank/DDBJ databases">
        <title>Genomic analysis of the causative agents of coccidiosis in chickens.</title>
        <authorList>
            <person name="Reid A.J."/>
            <person name="Blake D."/>
            <person name="Billington K."/>
            <person name="Browne H."/>
            <person name="Dunn M."/>
            <person name="Hung S."/>
            <person name="Kawahara F."/>
            <person name="Miranda-Saavedra D."/>
            <person name="Mourier T."/>
            <person name="Nagra H."/>
            <person name="Otto T.D."/>
            <person name="Rawlings N."/>
            <person name="Sanchez A."/>
            <person name="Sanders M."/>
            <person name="Subramaniam C."/>
            <person name="Tay Y."/>
            <person name="Dear P."/>
            <person name="Doerig C."/>
            <person name="Gruber A."/>
            <person name="Parkinson J."/>
            <person name="Shirley M."/>
            <person name="Wan K.L."/>
            <person name="Berriman M."/>
            <person name="Tomley F."/>
            <person name="Pain A."/>
        </authorList>
    </citation>
    <scope>NUCLEOTIDE SEQUENCE [LARGE SCALE GENOMIC DNA]</scope>
    <source>
        <strain evidence="8">Houghton</strain>
    </source>
</reference>
<comment type="subcellular location">
    <subcellularLocation>
        <location evidence="1">Cell projection</location>
        <location evidence="1">Cilium</location>
    </subcellularLocation>
    <subcellularLocation>
        <location evidence="2">Cytoplasm</location>
    </subcellularLocation>
</comment>
<dbReference type="InterPro" id="IPR053879">
    <property type="entry name" value="HYDIN_VesB_CFA65-like_Ig"/>
</dbReference>
<dbReference type="InterPro" id="IPR013783">
    <property type="entry name" value="Ig-like_fold"/>
</dbReference>
<dbReference type="Proteomes" id="UP000030744">
    <property type="component" value="Unassembled WGS sequence"/>
</dbReference>
<dbReference type="Pfam" id="PF22544">
    <property type="entry name" value="HYDIN_VesB_CFA65-like_Ig"/>
    <property type="match status" value="4"/>
</dbReference>
<dbReference type="GO" id="GO:0005930">
    <property type="term" value="C:axoneme"/>
    <property type="evidence" value="ECO:0007669"/>
    <property type="project" value="TreeGrafter"/>
</dbReference>
<evidence type="ECO:0000259" key="7">
    <source>
        <dbReference type="PROSITE" id="PS50835"/>
    </source>
</evidence>
<accession>U6JTN1</accession>
<sequence>MDFKYWGDITRLFGGRLNKHQEIDTDNMTRPSISNTSPKFVCIECVTFRAGDKKTYCYDLQIETERETFLVPLRAFQGLCSVNLPPVISLDSAIVGKRKEKTVLLSNDGNAASTVTLVVPPPFDVVFAVESSQCGAFDAQLEIKYDDGRVEVKQIQGTVVEGAVALSTSFLKFDTTFVNLTCEKTVCIENDTNEHLPFWWSFGPSNDIKDASEHNHGVCIYSVESREMGLKLQLYGTGTGPQVKFTRAELDFGDVVVYTEKMLDVEIVNTGDIAASYSVKPLAGAFPPGTEVNFSPSSGCICINKAERVQASFRPAFVGEFEATVLWAIEASPEDIALKLKGRAVPPQIDYDVSSINFGVIPFGFEEVRSVQLTNTSDAPQTIKVKVLKRLDDTYGDISVNPEELTIPAGSSGKVDVVLCPSKAQAYIEEIAFGLPGLIDEYFILPLRGSSKTPHVALEPEGTLVFDDVFINTTARKAFMIRNTSRLSAQFSVTLEQGGDNVGAEVSPSEGLVSPLSAVAVSIILHPLAPGDVLITCWVSIAGLDSPFQLEVSACVSGPKLKIEPKELQWGKIKCLDEVTQQVELTNISPIPASIRCCVRSKHGYFTVKNPEMILEGGASAPVHVVATFLEAVASTGQLVVSAVDGQSLLVYLKGQAVGSPVVLEDFGSCTDFQQVCTSNPKRKTFTLLNRGNRPRQIHFLDGSRNAYSRQVNDAQQKFKVQPSEFVLGPDSSMEVAIEALSTLPGRASQVIICQESFGPGTTPVRIARTLATADFFTPNLVATPSSLAFKCKAKATQPFDVEPKSFSLRPQEALEVSVFFNTLYNGRHSSRTRGSLEITFKEHPRVDVMSLEGETEFPNVELETTMLDFGFIVNETTKRIPLRMRNVGCVPVTYSWFLTDAYSFKDLKSADNSEPLNSEGSGVPIHKIFDFTPFTGIIEPGAVETVHVRFWGVPNREASAVALCSIGNGPEYPVRLIGRASSPRLKVSQTEFDFGELPYLKPVTAEVILANGGLVDLNFAVDMERVSRPWAIDVSKRKGLIRANERFKLDITFMTGIPAEVIEQIFVEVDHCDPIAVTLRGKGTYRCLLMGLPRAPEDGGCEELDQRVVGVSTENGAALAVWQQAAEVDRQKLCKIMLEQYNAAATSVSRHNEQCTTDTVNGPSSGKDEREPLRHGSSSSLSSACFTNWRLPGEETSFVATPGKYILDFGSVVVGQSKTRIVQLRNMSPQTFGVKISKKDLQGTGFHVEPDVISRLHPNEQTTIAVTAKQDREGDANVLLTAFVSGSLNYQITLKGKFVVPDLHFYTDTLDFGSTKRGLCKTLTLRLRNEKSVPAQWRYRGLVDKGDKAQRDALKCFTIEPKHSVVEPGEWIDLKVQFFPEKAEKEISARLIFCIEDNPKWKCITATGAPKLHRLEFVPSFVDFGYSLPSHILRQDVIIRNNSDEPCEIYSLEFDEQYKQTNAMLLDYDGFDESGIALLPVRPPGKACWSRVRKAALQKAVVEGPPASDLEGLGAKSEVPNSARGRLQNAQSEAGPQEQQPGESSSDESADEGPQKFPYRVLPPCRQSAIVLGPICSGKRSVAAHIGGEARRQLTLDECVEWAIGASGKKKKLESAGLENARLVEELIRSIEALEGEAEATGGKKNGKAKISKGDRRAEASSPGLPLHLLAAAVKLRVAQPDCFAGTVFRVEPSSYCPSLADGAVAILRGLRNEDVMVTIIKFGQPDCPQNEGESASNPLSEGIAFYKGLLAKQLQREREIAEQLDSGKGSEGVSKSSTSGMQSDLKKRRPPTVAEGEGHPAIGHLTDGNVESLKHELQSLQQSRQRFEGYISTSRLAQSFVQDQVAAYSSAETELLKELKTEMEQSPVPVSSCVGSRRTSQRTSLGSFQRLITFSIGFANSSQPIESLLAQLHPLREPIIPSEPPVPAAKFLEVVHYPSSSPALEPPAKFSLFAPLPTTAMEKAEEEESKNRTKKPKETASTVTSRSKTKQERGGEDESLAARLAVEPGFTKASRWTLQPQTEQRLLLKCYVDEEGEHACTLHFAGVFDFGPLLAGRSTTTVKSLYSKMSSVEEIDLVTIPPELCDFMTPLTLQNGSPFTTTVKGIFAGTNGPEVGICNGGNILTRETLVFHSLMRVDISRTVFVENPTPFEVRWNFTAQEVPSKCFSFDPEQGGILGAFSSQPLNVVYEAPLKPSTAQCRLSFRCTDAEGISNGSEVKGMQISAEAFSIDAGIELPSKTRAFEFGKVQAYQEAEIPYTIFNRGKYPIRFDIDPRLRNFLTLTPQNGEVKPGEQRKGMARISARHEVELAGTDELAVTIKDVESGCAMEPPQPPIQVMAIVAFNEVSLSPPRGLNFGPVESGKTSLLYVCSFELENKGRFSFDWYMVNQECMFTAPEEPARGAETLQKGEKQKAGKAKPQAKSQEKSLGATFGPFKIVPVRGQLDPGSKTTIQVEYGAQGDASHSLNLALLVNGVRLGHADEVSVSSVGPMAAFFADPSAPIDFDAYGPIRPAATYFIQGQSSVPCISLEQQVADEPAFDVQPKRIVVAPHDYAHATLSFKPTSLQQYSSSLRIAVEKSANPLTGQAQFDLRGEGTLPSITLAFPVSVGQRDTKPKCHLPYFDFGRVAVSRTATIPVVARNEGIIPATARVQLPPCDSIDFDLPHSMTLKPKEERNFSLSYRPKIPGELDYRFRIMTHANPFENVEIHIKGWAFSEELVWSAVNPPSQTGLRIGDGELLDGNHLMFDDVPLGKTVFHELTLRNISTQAISFDLNVESLGQLKEKLVFTPAGGTLAPNTACSVNISFKTEEPISVTRHPICFPAFFSQGSENSSISSKVPPKLKGKAKNKQGDSRSDGAATGRGDAQSPEELILYISVASDIRQCELGIERIDFEATTLFKSRLFSFTVSNTSAVSLPYEMFFEKEGERDDPGFYKVSPCRGHISSGGQQIVQVTFSPKEMADFERTLVCSFPNLVNGSSRVSVPVTATAIRPICHLEIPPTDYLERRPQSSVLALSDNVAVLEIEGVGVGVRHTKRIHVHNPTASDIDFECEPEHASNEIAALSPSANIAQLQAAGLELKITPLSGNVAPESSVPIRICMTPSEQKNISVSIPCKINQKFRDLRLDIKGEGYCLMPSLKLVEEDTERVLEGDSESFDFGCLLAGQNKQVLLKLGNNGKYDFSFRWITKDARNYGGAGSISIQPMEDPKVSFSFITHDFGALFVPQASDVPFDGLSVKPRISSRTVLKITNTDTYHQCSISSPFSPTDAFDFQPLQVSLSPEEVLEIPITFTPRETKLYKAKIPFFVNDQLAATIQLSGKGIPVRVEAHATENGIVKLQPVLRGKGSSQSIRITNHSEKPISFYLKSPDGELSTKGVSWRPASSPSSMIKLLPKQSIGTEILFRPAAPCQEFQLPLVAECLAESVHGPQAVPVFLCKISGKCFETELRLRPPSVAFGQVVVGSWMSQDVLLSNIGELPMTFRFSNSESHPGLISISPSHGTLQPRANQPVTVTFRPIKPTEQFEIDDIICFGHAVSGPKEPHTEVARLNFTVTGQSIPLPADALHVIKFATSPTGPITIPPQQKVPLQLTYHPMTMTLEAGSQEQIGAKGTRRALPSQHTATLFCALPAGEACCIRMIGTASEPTVEQTVETVATCKQHTAVNIKIRNWLDTRQTFNAGFTILQPSGGQGIQIQAPSFLDIAGGQAREYRFTAFALKPCNALIRFQFTNPSTGDFTLAEAKIQFTEGGWMDTIFFEGNIRQLFRHRLEIENLSNKRTTIQCTSAHQEVTFSPQPFIIGPLATGVLDVLMRATAPGNGETSVVLASEELGLFKYLVKYEMRNPGIEKRITCSAPLGRDTQQSVRFMHFGKKAMTYQISLEWPADSLAPQKTSALHEIFSLESKGIQVSADTDGQGVEMCIPIKFVPSRLQEVKAILCARGPEGQEYRALLVGRTTPPEPQGPMKVPKGKGLALEFKNPLETATEFTAQVDQTAFALDKRSFRLEPRKSTTITVTLKTEARSTGRLMISAEALPKWIIYLKTD</sequence>
<keyword evidence="3" id="KW-0963">Cytoplasm</keyword>
<feature type="compositionally biased region" description="Polar residues" evidence="6">
    <location>
        <begin position="1529"/>
        <end position="1543"/>
    </location>
</feature>
<evidence type="ECO:0000256" key="4">
    <source>
        <dbReference type="ARBA" id="ARBA00023069"/>
    </source>
</evidence>
<name>U6JTN1_9EIME</name>
<feature type="region of interest" description="Disordered" evidence="6">
    <location>
        <begin position="1963"/>
        <end position="2003"/>
    </location>
</feature>
<dbReference type="EMBL" id="HG680936">
    <property type="protein sequence ID" value="CDJ28141.1"/>
    <property type="molecule type" value="Genomic_DNA"/>
</dbReference>
<evidence type="ECO:0000313" key="9">
    <source>
        <dbReference type="Proteomes" id="UP000030744"/>
    </source>
</evidence>
<dbReference type="InterPro" id="IPR007110">
    <property type="entry name" value="Ig-like_dom"/>
</dbReference>
<feature type="region of interest" description="Disordered" evidence="6">
    <location>
        <begin position="2404"/>
        <end position="2428"/>
    </location>
</feature>
<feature type="region of interest" description="Disordered" evidence="6">
    <location>
        <begin position="1153"/>
        <end position="1183"/>
    </location>
</feature>
<dbReference type="Gene3D" id="2.60.40.10">
    <property type="entry name" value="Immunoglobulins"/>
    <property type="match status" value="16"/>
</dbReference>
<evidence type="ECO:0000256" key="3">
    <source>
        <dbReference type="ARBA" id="ARBA00022490"/>
    </source>
</evidence>
<feature type="region of interest" description="Disordered" evidence="6">
    <location>
        <begin position="2831"/>
        <end position="2866"/>
    </location>
</feature>
<dbReference type="InterPro" id="IPR031549">
    <property type="entry name" value="ASH"/>
</dbReference>
<feature type="region of interest" description="Disordered" evidence="6">
    <location>
        <begin position="1762"/>
        <end position="1805"/>
    </location>
</feature>
<dbReference type="PROSITE" id="PS50835">
    <property type="entry name" value="IG_LIKE"/>
    <property type="match status" value="1"/>
</dbReference>
<proteinExistence type="predicted"/>
<reference evidence="8" key="2">
    <citation type="submission" date="2013-10" db="EMBL/GenBank/DDBJ databases">
        <authorList>
            <person name="Aslett M."/>
        </authorList>
    </citation>
    <scope>NUCLEOTIDE SEQUENCE [LARGE SCALE GENOMIC DNA]</scope>
    <source>
        <strain evidence="8">Houghton</strain>
    </source>
</reference>
<dbReference type="Pfam" id="PF14874">
    <property type="entry name" value="PapD-like"/>
    <property type="match status" value="1"/>
</dbReference>
<evidence type="ECO:0000313" key="8">
    <source>
        <dbReference type="EMBL" id="CDJ28141.1"/>
    </source>
</evidence>
<feature type="compositionally biased region" description="Polar residues" evidence="6">
    <location>
        <begin position="1153"/>
        <end position="1165"/>
    </location>
</feature>
<feature type="region of interest" description="Disordered" evidence="6">
    <location>
        <begin position="1640"/>
        <end position="1661"/>
    </location>
</feature>
<evidence type="ECO:0000256" key="1">
    <source>
        <dbReference type="ARBA" id="ARBA00004138"/>
    </source>
</evidence>
<dbReference type="GO" id="GO:1904158">
    <property type="term" value="P:axonemal central apparatus assembly"/>
    <property type="evidence" value="ECO:0007669"/>
    <property type="project" value="TreeGrafter"/>
</dbReference>